<dbReference type="InterPro" id="IPR024379">
    <property type="entry name" value="Waikavirus_capsid-1"/>
</dbReference>
<protein>
    <submittedName>
        <fullName evidence="6">Putative capsid</fullName>
    </submittedName>
</protein>
<name>A0A097BW37_9VIRU</name>
<dbReference type="Pfam" id="PF12264">
    <property type="entry name" value="Waikav_capsid_1"/>
    <property type="match status" value="1"/>
</dbReference>
<accession>A0A097BW37</accession>
<keyword evidence="2" id="KW-0167">Capsid protein</keyword>
<evidence type="ECO:0000256" key="4">
    <source>
        <dbReference type="SAM" id="MobiDB-lite"/>
    </source>
</evidence>
<evidence type="ECO:0000256" key="1">
    <source>
        <dbReference type="ARBA" id="ARBA00004328"/>
    </source>
</evidence>
<evidence type="ECO:0000259" key="5">
    <source>
        <dbReference type="Pfam" id="PF00073"/>
    </source>
</evidence>
<dbReference type="InterPro" id="IPR033703">
    <property type="entry name" value="Rhv-like"/>
</dbReference>
<proteinExistence type="predicted"/>
<evidence type="ECO:0000256" key="2">
    <source>
        <dbReference type="ARBA" id="ARBA00022561"/>
    </source>
</evidence>
<evidence type="ECO:0000313" key="6">
    <source>
        <dbReference type="EMBL" id="AIS73138.1"/>
    </source>
</evidence>
<dbReference type="InterPro" id="IPR029053">
    <property type="entry name" value="Viral_coat"/>
</dbReference>
<dbReference type="SUPFAM" id="SSF88633">
    <property type="entry name" value="Positive stranded ssRNA viruses"/>
    <property type="match status" value="3"/>
</dbReference>
<reference evidence="6" key="1">
    <citation type="journal article" date="2014" name="Virology">
        <title>Geographic variation in the eukaryotic virome of human diarrhea.</title>
        <authorList>
            <person name="Holtz L.R."/>
            <person name="Cao S."/>
            <person name="Zhao G."/>
            <person name="Bauer I.K."/>
            <person name="Denno D.M."/>
            <person name="Klein E.J."/>
            <person name="Antonio M."/>
            <person name="Stine O.C."/>
            <person name="Snelling T.L."/>
            <person name="Kirkwood C.D."/>
            <person name="Wang D."/>
        </authorList>
    </citation>
    <scope>NUCLEOTIDE SEQUENCE</scope>
    <source>
        <strain evidence="6">A0197177/6176/2010</strain>
    </source>
</reference>
<feature type="domain" description="Picornavirus capsid" evidence="5">
    <location>
        <begin position="396"/>
        <end position="477"/>
    </location>
</feature>
<sequence length="773" mass="86324">METTQIQQQPTTHENARSNDTDMHSHLEITHVSEITKFEDEVPMQHALVPSQPRIPQVHDPFPDQALVDFLQRPRVVHSFKWLSSSASGTCLARLSFPDALFSCPTVWNKVQQFVYLHAGLHFTVRANGTPFHYGQLLVVWRPACLQRTVFTATRDPGIYDNLYTLTQYPHMLISPSSAQVVEMDVPYESPLDHIVIRSFSEQINNNHLRAYSSLGFIEFWVLTPLRGQGAANTEPPVTVSLFAHFTNPSLSGFTHAQITYHNQAYSMPNAPPMPTALRFPVQIAQAGEDNFPRVAMDKKRVKNPEQLPVVFLPAKTSSTENHQPTYVLSLNEKSQAPYNKQKTTKISEHLHIWSLFHQYTITTTSELNSVIASFYVHPANCPTGKYKNTNVSFNTKLSYISYMFALWRGPIEYRFDFIASKFHSCRIKIAWYPPKTTELATNDELPDAWTQIVDVQGQTSATFTVPWIQATSWLTFDRVGAYRSANGIIVITLLNSLSYPTLNGPPVSINCWIRAPNIELAGFTAQNSVPTYLFTGTNFNSVPETGMFSLSAPPAKPAQLKAMAPEQPSEVTSTTQIAQAGRIYSQIEPVDLNSLPQKPTFLAFLTPRGKIYITPPIPEPLAPSVSQTRSVRMNTLLDYLSPLHLGFIGSTRIAALDPAVEVLYVPRISRGSAIEHTYKSNTDITSRIINNRFSASSYFPSSVNSIKDVTLPNYSSLLYRPTLIEPYNIDANASLTLPGIDVYSLSNTASLLTLAGADDFEFIGMAPAPLTW</sequence>
<dbReference type="GO" id="GO:0005198">
    <property type="term" value="F:structural molecule activity"/>
    <property type="evidence" value="ECO:0007669"/>
    <property type="project" value="InterPro"/>
</dbReference>
<feature type="compositionally biased region" description="Basic and acidic residues" evidence="4">
    <location>
        <begin position="14"/>
        <end position="23"/>
    </location>
</feature>
<evidence type="ECO:0000256" key="3">
    <source>
        <dbReference type="ARBA" id="ARBA00022844"/>
    </source>
</evidence>
<comment type="subcellular location">
    <subcellularLocation>
        <location evidence="1">Virion</location>
    </subcellularLocation>
</comment>
<feature type="compositionally biased region" description="Polar residues" evidence="4">
    <location>
        <begin position="1"/>
        <end position="13"/>
    </location>
</feature>
<organism evidence="6">
    <name type="scientific">Arivirus 1</name>
    <dbReference type="NCBI Taxonomy" id="1552986"/>
    <lineage>
        <taxon>Viruses</taxon>
        <taxon>Riboviria</taxon>
        <taxon>Orthornavirae</taxon>
        <taxon>Pisuviricota</taxon>
        <taxon>Pisoniviricetes</taxon>
        <taxon>Picornavirales</taxon>
    </lineage>
</organism>
<feature type="region of interest" description="Disordered" evidence="4">
    <location>
        <begin position="1"/>
        <end position="23"/>
    </location>
</feature>
<dbReference type="CDD" id="cd00205">
    <property type="entry name" value="rhv_like"/>
    <property type="match status" value="2"/>
</dbReference>
<dbReference type="GO" id="GO:0019028">
    <property type="term" value="C:viral capsid"/>
    <property type="evidence" value="ECO:0007669"/>
    <property type="project" value="UniProtKB-KW"/>
</dbReference>
<dbReference type="EMBL" id="KJ420969">
    <property type="protein sequence ID" value="AIS73138.1"/>
    <property type="molecule type" value="Genomic_RNA"/>
</dbReference>
<dbReference type="Pfam" id="PF00073">
    <property type="entry name" value="Rhv"/>
    <property type="match status" value="1"/>
</dbReference>
<dbReference type="InterPro" id="IPR001676">
    <property type="entry name" value="Picornavirus_capsid"/>
</dbReference>
<dbReference type="Gene3D" id="2.60.120.20">
    <property type="match status" value="3"/>
</dbReference>
<keyword evidence="3" id="KW-0946">Virion</keyword>